<dbReference type="HAMAP" id="MF_00598">
    <property type="entry name" value="Smg"/>
    <property type="match status" value="1"/>
</dbReference>
<keyword evidence="3" id="KW-1185">Reference proteome</keyword>
<dbReference type="Proteomes" id="UP000186819">
    <property type="component" value="Unassembled WGS sequence"/>
</dbReference>
<protein>
    <recommendedName>
        <fullName evidence="1">Protein Smg homolog</fullName>
    </recommendedName>
</protein>
<evidence type="ECO:0000313" key="2">
    <source>
        <dbReference type="EMBL" id="SIQ84855.1"/>
    </source>
</evidence>
<dbReference type="PANTHER" id="PTHR38692:SF1">
    <property type="entry name" value="PROTEIN SMG"/>
    <property type="match status" value="1"/>
</dbReference>
<dbReference type="PANTHER" id="PTHR38692">
    <property type="entry name" value="PROTEIN SMG"/>
    <property type="match status" value="1"/>
</dbReference>
<dbReference type="OrthoDB" id="5297467at2"/>
<dbReference type="AlphaFoldDB" id="A0A1N6W4G9"/>
<dbReference type="InterPro" id="IPR007456">
    <property type="entry name" value="Smg"/>
</dbReference>
<evidence type="ECO:0000256" key="1">
    <source>
        <dbReference type="HAMAP-Rule" id="MF_00598"/>
    </source>
</evidence>
<sequence length="155" mass="16943">MFDIFVYLFENYVHAAACPEIDQLARKLSAAGFEEDEITEALDWLSGLRSISDASPLAMTPAAGAFRVYAAEEEARLSTECRGFLAFLENAGALDAGTREIIIERTLALNGVTASLARLKVIVLMVLWQRELPLDSLIVDELLGEEAEEGALAKH</sequence>
<accession>A0A1N6W4G9</accession>
<organism evidence="2 3">
    <name type="scientific">Aromatoleum tolulyticum</name>
    <dbReference type="NCBI Taxonomy" id="34027"/>
    <lineage>
        <taxon>Bacteria</taxon>
        <taxon>Pseudomonadati</taxon>
        <taxon>Pseudomonadota</taxon>
        <taxon>Betaproteobacteria</taxon>
        <taxon>Rhodocyclales</taxon>
        <taxon>Rhodocyclaceae</taxon>
        <taxon>Aromatoleum</taxon>
    </lineage>
</organism>
<dbReference type="EMBL" id="FTMD01000007">
    <property type="protein sequence ID" value="SIQ84855.1"/>
    <property type="molecule type" value="Genomic_DNA"/>
</dbReference>
<evidence type="ECO:0000313" key="3">
    <source>
        <dbReference type="Proteomes" id="UP000186819"/>
    </source>
</evidence>
<gene>
    <name evidence="1" type="primary">smg</name>
    <name evidence="2" type="ORF">SAMN05421829_107123</name>
</gene>
<dbReference type="STRING" id="34027.SAMN05421829_107123"/>
<reference evidence="3" key="1">
    <citation type="submission" date="2017-01" db="EMBL/GenBank/DDBJ databases">
        <authorList>
            <person name="Varghese N."/>
            <person name="Submissions S."/>
        </authorList>
    </citation>
    <scope>NUCLEOTIDE SEQUENCE [LARGE SCALE GENOMIC DNA]</scope>
    <source>
        <strain evidence="3">ATCC 51758</strain>
    </source>
</reference>
<dbReference type="Pfam" id="PF04361">
    <property type="entry name" value="DUF494"/>
    <property type="match status" value="1"/>
</dbReference>
<name>A0A1N6W4G9_9RHOO</name>
<comment type="similarity">
    <text evidence="1">Belongs to the Smg family.</text>
</comment>
<dbReference type="RefSeq" id="WP_076602413.1">
    <property type="nucleotide sequence ID" value="NZ_FTMD01000007.1"/>
</dbReference>
<proteinExistence type="inferred from homology"/>